<dbReference type="InterPro" id="IPR000182">
    <property type="entry name" value="GNAT_dom"/>
</dbReference>
<proteinExistence type="predicted"/>
<accession>A0ABW7CC54</accession>
<dbReference type="PROSITE" id="PS51186">
    <property type="entry name" value="GNAT"/>
    <property type="match status" value="1"/>
</dbReference>
<evidence type="ECO:0000313" key="3">
    <source>
        <dbReference type="Proteomes" id="UP001604335"/>
    </source>
</evidence>
<organism evidence="2 3">
    <name type="scientific">Limnothrix redekei LRLZ20PSL1</name>
    <dbReference type="NCBI Taxonomy" id="3112953"/>
    <lineage>
        <taxon>Bacteria</taxon>
        <taxon>Bacillati</taxon>
        <taxon>Cyanobacteriota</taxon>
        <taxon>Cyanophyceae</taxon>
        <taxon>Pseudanabaenales</taxon>
        <taxon>Pseudanabaenaceae</taxon>
        <taxon>Limnothrix</taxon>
    </lineage>
</organism>
<evidence type="ECO:0000313" key="2">
    <source>
        <dbReference type="EMBL" id="MFG3818729.1"/>
    </source>
</evidence>
<reference evidence="3" key="1">
    <citation type="journal article" date="2024" name="Algal Res.">
        <title>Biochemical, toxicological and genomic investigation of a high-biomass producing Limnothrix strain isolated from Italian shallow drinking water reservoir.</title>
        <authorList>
            <person name="Simonazzi M."/>
            <person name="Shishido T.K."/>
            <person name="Delbaje E."/>
            <person name="Wahlsten M."/>
            <person name="Fewer D.P."/>
            <person name="Sivonen K."/>
            <person name="Pezzolesi L."/>
            <person name="Pistocchi R."/>
        </authorList>
    </citation>
    <scope>NUCLEOTIDE SEQUENCE [LARGE SCALE GENOMIC DNA]</scope>
    <source>
        <strain evidence="3">LRLZ20PSL1</strain>
    </source>
</reference>
<dbReference type="Gene3D" id="3.40.630.30">
    <property type="match status" value="1"/>
</dbReference>
<comment type="caution">
    <text evidence="2">The sequence shown here is derived from an EMBL/GenBank/DDBJ whole genome shotgun (WGS) entry which is preliminary data.</text>
</comment>
<keyword evidence="3" id="KW-1185">Reference proteome</keyword>
<dbReference type="PANTHER" id="PTHR43792">
    <property type="entry name" value="GNAT FAMILY, PUTATIVE (AFU_ORTHOLOGUE AFUA_3G00765)-RELATED-RELATED"/>
    <property type="match status" value="1"/>
</dbReference>
<dbReference type="Proteomes" id="UP001604335">
    <property type="component" value="Unassembled WGS sequence"/>
</dbReference>
<protein>
    <submittedName>
        <fullName evidence="2">GNAT family N-acetyltransferase</fullName>
    </submittedName>
</protein>
<dbReference type="InterPro" id="IPR016181">
    <property type="entry name" value="Acyl_CoA_acyltransferase"/>
</dbReference>
<name>A0ABW7CC54_9CYAN</name>
<dbReference type="SUPFAM" id="SSF55729">
    <property type="entry name" value="Acyl-CoA N-acyltransferases (Nat)"/>
    <property type="match status" value="1"/>
</dbReference>
<dbReference type="InterPro" id="IPR051531">
    <property type="entry name" value="N-acetyltransferase"/>
</dbReference>
<dbReference type="EMBL" id="JAZAQF010000081">
    <property type="protein sequence ID" value="MFG3818729.1"/>
    <property type="molecule type" value="Genomic_DNA"/>
</dbReference>
<sequence>MLRSFSERDAEGLFRYLSRKQVNCFASDRIETMDQAMKVVEERQKTDKFIAVCLKETDELIGDLFLQKDEPDTYSVGWNFNADYQGKGYALESAKALLDYLFKDRGARRIYAYVEEDNIRSQKVCERLGMRKEGCFKEFITFINNDDGTPKYENTMQFAILSKEWDLMKDIDREKK</sequence>
<gene>
    <name evidence="2" type="ORF">VPK24_13860</name>
</gene>
<evidence type="ECO:0000259" key="1">
    <source>
        <dbReference type="PROSITE" id="PS51186"/>
    </source>
</evidence>
<feature type="domain" description="N-acetyltransferase" evidence="1">
    <location>
        <begin position="1"/>
        <end position="147"/>
    </location>
</feature>
<dbReference type="Pfam" id="PF13302">
    <property type="entry name" value="Acetyltransf_3"/>
    <property type="match status" value="1"/>
</dbReference>